<organism evidence="6 7">
    <name type="scientific">Vibrio europaeus</name>
    <dbReference type="NCBI Taxonomy" id="300876"/>
    <lineage>
        <taxon>Bacteria</taxon>
        <taxon>Pseudomonadati</taxon>
        <taxon>Pseudomonadota</taxon>
        <taxon>Gammaproteobacteria</taxon>
        <taxon>Vibrionales</taxon>
        <taxon>Vibrionaceae</taxon>
        <taxon>Vibrio</taxon>
        <taxon>Vibrio oreintalis group</taxon>
    </lineage>
</organism>
<dbReference type="InterPro" id="IPR020845">
    <property type="entry name" value="AMP-binding_CS"/>
</dbReference>
<protein>
    <submittedName>
        <fullName evidence="6">Amino acid adenylation domain-containing protein</fullName>
    </submittedName>
</protein>
<dbReference type="SMART" id="SM00823">
    <property type="entry name" value="PKS_PP"/>
    <property type="match status" value="1"/>
</dbReference>
<dbReference type="InterPro" id="IPR023213">
    <property type="entry name" value="CAT-like_dom_sf"/>
</dbReference>
<evidence type="ECO:0000256" key="2">
    <source>
        <dbReference type="ARBA" id="ARBA00006432"/>
    </source>
</evidence>
<dbReference type="GO" id="GO:0003824">
    <property type="term" value="F:catalytic activity"/>
    <property type="evidence" value="ECO:0007669"/>
    <property type="project" value="InterPro"/>
</dbReference>
<comment type="similarity">
    <text evidence="2">Belongs to the ATP-dependent AMP-binding enzyme family.</text>
</comment>
<dbReference type="InterPro" id="IPR020802">
    <property type="entry name" value="TesA-like"/>
</dbReference>
<dbReference type="Gene3D" id="1.10.1200.10">
    <property type="entry name" value="ACP-like"/>
    <property type="match status" value="1"/>
</dbReference>
<dbReference type="Gene3D" id="3.40.50.980">
    <property type="match status" value="2"/>
</dbReference>
<evidence type="ECO:0000256" key="1">
    <source>
        <dbReference type="ARBA" id="ARBA00001957"/>
    </source>
</evidence>
<proteinExistence type="inferred from homology"/>
<dbReference type="Pfam" id="PF00501">
    <property type="entry name" value="AMP-binding"/>
    <property type="match status" value="1"/>
</dbReference>
<gene>
    <name evidence="6" type="ORF">HOO69_22165</name>
</gene>
<dbReference type="Pfam" id="PF00975">
    <property type="entry name" value="Thioesterase"/>
    <property type="match status" value="1"/>
</dbReference>
<dbReference type="RefSeq" id="WP_171803179.1">
    <property type="nucleotide sequence ID" value="NZ_CP053543.1"/>
</dbReference>
<dbReference type="PANTHER" id="PTHR45398:SF1">
    <property type="entry name" value="ENZYME, PUTATIVE (JCVI)-RELATED"/>
    <property type="match status" value="1"/>
</dbReference>
<evidence type="ECO:0000313" key="7">
    <source>
        <dbReference type="Proteomes" id="UP000501443"/>
    </source>
</evidence>
<accession>A0AAE7B1Q5</accession>
<dbReference type="FunFam" id="2.30.38.10:FF:000001">
    <property type="entry name" value="Non-ribosomal peptide synthetase PvdI"/>
    <property type="match status" value="1"/>
</dbReference>
<dbReference type="FunFam" id="3.30.300.30:FF:000010">
    <property type="entry name" value="Enterobactin synthetase component F"/>
    <property type="match status" value="1"/>
</dbReference>
<keyword evidence="3" id="KW-0596">Phosphopantetheine</keyword>
<feature type="domain" description="Carrier" evidence="5">
    <location>
        <begin position="1034"/>
        <end position="1108"/>
    </location>
</feature>
<dbReference type="FunFam" id="1.10.1200.10:FF:000005">
    <property type="entry name" value="Nonribosomal peptide synthetase 1"/>
    <property type="match status" value="1"/>
</dbReference>
<dbReference type="EMBL" id="CP053543">
    <property type="protein sequence ID" value="QJY39243.1"/>
    <property type="molecule type" value="Genomic_DNA"/>
</dbReference>
<dbReference type="InterPro" id="IPR001031">
    <property type="entry name" value="Thioesterase"/>
</dbReference>
<dbReference type="Gene3D" id="2.30.38.10">
    <property type="entry name" value="Luciferase, Domain 3"/>
    <property type="match status" value="1"/>
</dbReference>
<dbReference type="Gene3D" id="3.30.300.30">
    <property type="match status" value="1"/>
</dbReference>
<dbReference type="InterPro" id="IPR036736">
    <property type="entry name" value="ACP-like_sf"/>
</dbReference>
<sequence>MTQESNSKAQQKPKIDKFALAKRFLNLGEQEQAKFIALLDAKGMSFEKLPIAPAEEVRDVPLSPAQKRLWDIYQLDAGNSAYHISGGFELIGDLSTDKMELALAEVMSKHHALRTRFVVTDQGEPRQHVDQHYIAHVELKDGRHLTENQLGEWTAEFIAKPFDLLHEMPVRMAYIRASEDKTHVIIVMHHIVSDGWSIGLFIQDLVAAYQGESLKPLSIQYSDFSVWQDALLKAGKGDEDLQFWQQELGDKQPQKLFEWTGDIAPNQRREAQQVNLKFDGNASQRIARLARQNNVTTSSFWLAIWQAALFKLTGRNDINIGMPMANRARPEASDVIGFFVNTNVLAQDVKPEQIFGQIMTRAHSKVLEIQEHQLLPFDRVVSSLLTERLVGETPYFQVLFNHQVNQTESVEFAPGVAVKPLLLKGNFALFDVALDVLESSIGTQVTLTYAKDRIDPEMMVSLTSTLNLLVSQAEQNLNTPLAALNSLDQAQLARLSELSQPEGEWRYQPVTELFDLQGIEQPSAIALKHGQQSVSFKQLEEKSNQLANQLVEQGVVRDQAVGVLFERGNDMIIAMIAIMKAGGAFLPLDPDYPTDRLAYMIKDSAASLVISDQSLCSRWEEIDSHVLSNTQEVSHSEHASKVSPLYIDELDWQGLSKAKPEVELLPEQLAYIIYTSGSTGKPKGVAIAHDGLSMHVQTIGAQYGMTQDDVELHFASISFDGAVERWTVPLAFGSRLVIRDQQLWSAEKTCDVLKQEGITIACFPPSYVGPLLDWIETTQPQLNVRSWTLGGEAFTRETFDRLQSVVNPPRIINGYGPTETVVTPMIWRAYPHDKLTSAYAPIGKPVGARRLYVLDGLLNQVAEGAVGELYIGEEVGLARGYLGKPDMTSERFMPDPFTNNGERMYRTGDLVRWREDGVMEYFGRVDQQIKIRGFRIELGEIESRLQQISGVETCVVAAHRHGSMTHLVGYLHGADAEKTDSVSILSELAEHLPEYMVPAHLVVLDSLPLTPAGKVDRNSLPEPEFKSVLSQGLPPQGEKETLLAEVWQELLGIESVSREDSFFALGGDSILSLQLVSKLKLAGLNVSPKQVFQAPVLSELAQVLEAAVEQEQRELPKEPFGLMPIQAHFMAQNFAQSNHWNQHVCVELKQDMDIQALDTALKGLVEHHPALRLSFSKNEGKWQQQYVKNVSYDLLWKTQLDSLEAFEVFAHELQTSLDIGAGRLIQAGYAQIEGQKSRLMIVIHHLAVDGVSWRILMDDLWRAYQQTLSSDENSTKTVELPPVYTSLDMAVGSLNKWASTEQGKARKAVWDEQAFHAENTHAKAIYGNKRSLKVELSREVTSVLLSCENIIVELVSALSATMGSNEGTQSVYLESHGRDESVFEGLDLSRMVGWMTSLYPMTLNASDSRDDIADRMALLSQDSGIGYGLRYLDGEPQEQGAALTFNYLGQYQGNSFAHWCQPVSSNSHDQADGNTMLTPLVINAQVVDGVLSADFEYATSHYSQSDIEAKADTWKEKIELLHSALKSQKGEVIEAKANLKLIEKLNANVAGIAPVFCIHPVTGRTVGYQKLAQALAGKRTVYGVQSQSFVYPNRFDTSFSAMADTYCATIREIQPSGPYTLIGWSLGGALCQEVTARLEAAGESVAFLGLLDCYVPGTEIAEDQWESPKAKTKLIEHLELLLGKLSEGQKQICLAGFDQSSPDKWPNVFSSWLAQQNFDHYLSESAQQMLYSWAVEQHMRALCHNYTLPKILTKPVAYWAGQPQGRDKLLREKLSAVNALLSSKVFDTDHLGIVQDERVVNKLGYLLINNTL</sequence>
<dbReference type="InterPro" id="IPR029058">
    <property type="entry name" value="AB_hydrolase_fold"/>
</dbReference>
<comment type="cofactor">
    <cofactor evidence="1">
        <name>pantetheine 4'-phosphate</name>
        <dbReference type="ChEBI" id="CHEBI:47942"/>
    </cofactor>
</comment>
<dbReference type="InterPro" id="IPR006162">
    <property type="entry name" value="Ppantetheine_attach_site"/>
</dbReference>
<evidence type="ECO:0000256" key="4">
    <source>
        <dbReference type="ARBA" id="ARBA00022553"/>
    </source>
</evidence>
<dbReference type="Proteomes" id="UP000501443">
    <property type="component" value="Chromosome 2"/>
</dbReference>
<dbReference type="InterPro" id="IPR045851">
    <property type="entry name" value="AMP-bd_C_sf"/>
</dbReference>
<dbReference type="InterPro" id="IPR000873">
    <property type="entry name" value="AMP-dep_synth/lig_dom"/>
</dbReference>
<dbReference type="InterPro" id="IPR010071">
    <property type="entry name" value="AA_adenyl_dom"/>
</dbReference>
<dbReference type="GO" id="GO:0044550">
    <property type="term" value="P:secondary metabolite biosynthetic process"/>
    <property type="evidence" value="ECO:0007669"/>
    <property type="project" value="UniProtKB-ARBA"/>
</dbReference>
<dbReference type="GO" id="GO:0031177">
    <property type="term" value="F:phosphopantetheine binding"/>
    <property type="evidence" value="ECO:0007669"/>
    <property type="project" value="InterPro"/>
</dbReference>
<dbReference type="Pfam" id="PF00550">
    <property type="entry name" value="PP-binding"/>
    <property type="match status" value="1"/>
</dbReference>
<dbReference type="Pfam" id="PF00668">
    <property type="entry name" value="Condensation"/>
    <property type="match status" value="2"/>
</dbReference>
<dbReference type="FunFam" id="3.40.50.980:FF:000001">
    <property type="entry name" value="Non-ribosomal peptide synthetase"/>
    <property type="match status" value="1"/>
</dbReference>
<dbReference type="InterPro" id="IPR009081">
    <property type="entry name" value="PP-bd_ACP"/>
</dbReference>
<evidence type="ECO:0000256" key="3">
    <source>
        <dbReference type="ARBA" id="ARBA00022450"/>
    </source>
</evidence>
<dbReference type="InterPro" id="IPR020806">
    <property type="entry name" value="PKS_PP-bd"/>
</dbReference>
<dbReference type="CDD" id="cd19531">
    <property type="entry name" value="LCL_NRPS-like"/>
    <property type="match status" value="1"/>
</dbReference>
<dbReference type="PANTHER" id="PTHR45398">
    <property type="match status" value="1"/>
</dbReference>
<dbReference type="Gene3D" id="3.30.559.10">
    <property type="entry name" value="Chloramphenicol acetyltransferase-like domain"/>
    <property type="match status" value="2"/>
</dbReference>
<evidence type="ECO:0000259" key="5">
    <source>
        <dbReference type="PROSITE" id="PS50075"/>
    </source>
</evidence>
<dbReference type="SUPFAM" id="SSF56801">
    <property type="entry name" value="Acetyl-CoA synthetase-like"/>
    <property type="match status" value="1"/>
</dbReference>
<keyword evidence="4" id="KW-0597">Phosphoprotein</keyword>
<evidence type="ECO:0000313" key="6">
    <source>
        <dbReference type="EMBL" id="QJY39243.1"/>
    </source>
</evidence>
<dbReference type="SUPFAM" id="SSF47336">
    <property type="entry name" value="ACP-like"/>
    <property type="match status" value="1"/>
</dbReference>
<dbReference type="Gene3D" id="3.40.50.1820">
    <property type="entry name" value="alpha/beta hydrolase"/>
    <property type="match status" value="1"/>
</dbReference>
<dbReference type="SUPFAM" id="SSF52777">
    <property type="entry name" value="CoA-dependent acyltransferases"/>
    <property type="match status" value="4"/>
</dbReference>
<dbReference type="Gene3D" id="3.30.559.30">
    <property type="entry name" value="Nonribosomal peptide synthetase, condensation domain"/>
    <property type="match status" value="2"/>
</dbReference>
<name>A0AAE7B1Q5_9VIBR</name>
<dbReference type="SMART" id="SM00824">
    <property type="entry name" value="PKS_TE"/>
    <property type="match status" value="1"/>
</dbReference>
<dbReference type="InterPro" id="IPR001242">
    <property type="entry name" value="Condensation_dom"/>
</dbReference>
<reference evidence="6 7" key="1">
    <citation type="submission" date="2020-05" db="EMBL/GenBank/DDBJ databases">
        <title>First description outside Europe of the emergent pathogen for shellfish aquaculture Vibrio europaeus.</title>
        <authorList>
            <person name="Dubert J."/>
            <person name="Rojas R."/>
        </authorList>
    </citation>
    <scope>NUCLEOTIDE SEQUENCE [LARGE SCALE GENOMIC DNA]</scope>
    <source>
        <strain evidence="6 7">NPI-1</strain>
    </source>
</reference>
<dbReference type="NCBIfam" id="TIGR01733">
    <property type="entry name" value="AA-adenyl-dom"/>
    <property type="match status" value="1"/>
</dbReference>
<dbReference type="PROSITE" id="PS00455">
    <property type="entry name" value="AMP_BINDING"/>
    <property type="match status" value="1"/>
</dbReference>
<dbReference type="PROSITE" id="PS50075">
    <property type="entry name" value="CARRIER"/>
    <property type="match status" value="1"/>
</dbReference>
<dbReference type="SUPFAM" id="SSF53474">
    <property type="entry name" value="alpha/beta-Hydrolases"/>
    <property type="match status" value="1"/>
</dbReference>
<dbReference type="PROSITE" id="PS00012">
    <property type="entry name" value="PHOSPHOPANTETHEINE"/>
    <property type="match status" value="1"/>
</dbReference>